<evidence type="ECO:0000313" key="1">
    <source>
        <dbReference type="EMBL" id="KAK8933346.1"/>
    </source>
</evidence>
<dbReference type="EMBL" id="JBBWWQ010000013">
    <property type="protein sequence ID" value="KAK8933346.1"/>
    <property type="molecule type" value="Genomic_DNA"/>
</dbReference>
<dbReference type="InterPro" id="IPR036047">
    <property type="entry name" value="F-box-like_dom_sf"/>
</dbReference>
<gene>
    <name evidence="1" type="ORF">KSP39_PZI015568</name>
</gene>
<organism evidence="1 2">
    <name type="scientific">Platanthera zijinensis</name>
    <dbReference type="NCBI Taxonomy" id="2320716"/>
    <lineage>
        <taxon>Eukaryota</taxon>
        <taxon>Viridiplantae</taxon>
        <taxon>Streptophyta</taxon>
        <taxon>Embryophyta</taxon>
        <taxon>Tracheophyta</taxon>
        <taxon>Spermatophyta</taxon>
        <taxon>Magnoliopsida</taxon>
        <taxon>Liliopsida</taxon>
        <taxon>Asparagales</taxon>
        <taxon>Orchidaceae</taxon>
        <taxon>Orchidoideae</taxon>
        <taxon>Orchideae</taxon>
        <taxon>Orchidinae</taxon>
        <taxon>Platanthera</taxon>
    </lineage>
</organism>
<name>A0AAP0G1C1_9ASPA</name>
<dbReference type="Proteomes" id="UP001418222">
    <property type="component" value="Unassembled WGS sequence"/>
</dbReference>
<dbReference type="PANTHER" id="PTHR39741:SF2">
    <property type="entry name" value="F-BOX DOMAIN-CONTAINING PROTEIN"/>
    <property type="match status" value="1"/>
</dbReference>
<dbReference type="PANTHER" id="PTHR39741">
    <property type="entry name" value="F-BOX DOMAIN CONTAINING PROTEIN, EXPRESSED"/>
    <property type="match status" value="1"/>
</dbReference>
<dbReference type="SUPFAM" id="SSF81383">
    <property type="entry name" value="F-box domain"/>
    <property type="match status" value="1"/>
</dbReference>
<accession>A0AAP0G1C1</accession>
<proteinExistence type="predicted"/>
<keyword evidence="2" id="KW-1185">Reference proteome</keyword>
<sequence>MAERGGGNLLERLGPDLSAAVLLRMEDPADLVRSASVSHSWRRFVIANRFCKMLCLRMAPEISCFVRAVEVGSLSYHVKVHSKCSVQLEILESEHKIYAYLGFRLVSLRFLKELILQPIVFSNTADRMENILQNIIVRNMNFSFSSSQRQFLQTFKLVADFCVVHEIKVHPIIDITYSTIMYKPITLRFRLGHLRDENANHEESPEQDYNWTYVSTEFSLAQTVNVQSIKLPRSIICIGGLLQIELMSSGRPTDELFDKSIPKIEAIGHSLAPTLDVSGIRTGNLVLMYFPGLVGDGQRASYSRSKFINGLKRRRNRRQFKGER</sequence>
<protein>
    <recommendedName>
        <fullName evidence="3">F-box domain-containing protein</fullName>
    </recommendedName>
</protein>
<dbReference type="AlphaFoldDB" id="A0AAP0G1C1"/>
<dbReference type="InterPro" id="IPR055336">
    <property type="entry name" value="At4g00755-like"/>
</dbReference>
<evidence type="ECO:0000313" key="2">
    <source>
        <dbReference type="Proteomes" id="UP001418222"/>
    </source>
</evidence>
<reference evidence="1 2" key="1">
    <citation type="journal article" date="2022" name="Nat. Plants">
        <title>Genomes of leafy and leafless Platanthera orchids illuminate the evolution of mycoheterotrophy.</title>
        <authorList>
            <person name="Li M.H."/>
            <person name="Liu K.W."/>
            <person name="Li Z."/>
            <person name="Lu H.C."/>
            <person name="Ye Q.L."/>
            <person name="Zhang D."/>
            <person name="Wang J.Y."/>
            <person name="Li Y.F."/>
            <person name="Zhong Z.M."/>
            <person name="Liu X."/>
            <person name="Yu X."/>
            <person name="Liu D.K."/>
            <person name="Tu X.D."/>
            <person name="Liu B."/>
            <person name="Hao Y."/>
            <person name="Liao X.Y."/>
            <person name="Jiang Y.T."/>
            <person name="Sun W.H."/>
            <person name="Chen J."/>
            <person name="Chen Y.Q."/>
            <person name="Ai Y."/>
            <person name="Zhai J.W."/>
            <person name="Wu S.S."/>
            <person name="Zhou Z."/>
            <person name="Hsiao Y.Y."/>
            <person name="Wu W.L."/>
            <person name="Chen Y.Y."/>
            <person name="Lin Y.F."/>
            <person name="Hsu J.L."/>
            <person name="Li C.Y."/>
            <person name="Wang Z.W."/>
            <person name="Zhao X."/>
            <person name="Zhong W.Y."/>
            <person name="Ma X.K."/>
            <person name="Ma L."/>
            <person name="Huang J."/>
            <person name="Chen G.Z."/>
            <person name="Huang M.Z."/>
            <person name="Huang L."/>
            <person name="Peng D.H."/>
            <person name="Luo Y.B."/>
            <person name="Zou S.Q."/>
            <person name="Chen S.P."/>
            <person name="Lan S."/>
            <person name="Tsai W.C."/>
            <person name="Van de Peer Y."/>
            <person name="Liu Z.J."/>
        </authorList>
    </citation>
    <scope>NUCLEOTIDE SEQUENCE [LARGE SCALE GENOMIC DNA]</scope>
    <source>
        <strain evidence="1">Lor287</strain>
    </source>
</reference>
<evidence type="ECO:0008006" key="3">
    <source>
        <dbReference type="Google" id="ProtNLM"/>
    </source>
</evidence>
<comment type="caution">
    <text evidence="1">The sequence shown here is derived from an EMBL/GenBank/DDBJ whole genome shotgun (WGS) entry which is preliminary data.</text>
</comment>